<dbReference type="GO" id="GO:0004069">
    <property type="term" value="F:L-aspartate:2-oxoglutarate aminotransferase activity"/>
    <property type="evidence" value="ECO:0007669"/>
    <property type="project" value="InterPro"/>
</dbReference>
<dbReference type="Gene3D" id="3.40.640.10">
    <property type="entry name" value="Type I PLP-dependent aspartate aminotransferase-like (Major domain)"/>
    <property type="match status" value="1"/>
</dbReference>
<dbReference type="Pfam" id="PF12897">
    <property type="entry name" value="Asp_aminotransf"/>
    <property type="match status" value="1"/>
</dbReference>
<dbReference type="InterPro" id="IPR015424">
    <property type="entry name" value="PyrdxlP-dep_Trfase"/>
</dbReference>
<gene>
    <name evidence="1" type="ORF">HDA37_000615</name>
</gene>
<dbReference type="EMBL" id="JACCCZ010000001">
    <property type="protein sequence ID" value="NYG00330.1"/>
    <property type="molecule type" value="Genomic_DNA"/>
</dbReference>
<comment type="caution">
    <text evidence="1">The sequence shown here is derived from an EMBL/GenBank/DDBJ whole genome shotgun (WGS) entry which is preliminary data.</text>
</comment>
<organism evidence="1 2">
    <name type="scientific">Pseudonocardia alni</name>
    <name type="common">Amycolata alni</name>
    <dbReference type="NCBI Taxonomy" id="33907"/>
    <lineage>
        <taxon>Bacteria</taxon>
        <taxon>Bacillati</taxon>
        <taxon>Actinomycetota</taxon>
        <taxon>Actinomycetes</taxon>
        <taxon>Pseudonocardiales</taxon>
        <taxon>Pseudonocardiaceae</taxon>
        <taxon>Pseudonocardia</taxon>
    </lineage>
</organism>
<proteinExistence type="predicted"/>
<dbReference type="InterPro" id="IPR015421">
    <property type="entry name" value="PyrdxlP-dep_Trfase_major"/>
</dbReference>
<keyword evidence="2" id="KW-1185">Reference proteome</keyword>
<evidence type="ECO:0000313" key="2">
    <source>
        <dbReference type="Proteomes" id="UP000549695"/>
    </source>
</evidence>
<sequence>MTDPAAAYEELKAAGLKLDLTRGKPSAQQLDLSHELLGLPGAGQFRAADGTDTRNYGGGQGLPELREIFAPSLQVPVGQLVAWNNSSLELMHDTLVHALLTALPGAPTRWVDAGRVAFIAPVPGYDRHYGVCERLGIDLVTVPMTADGPDMDEVERLVAEDPSIKGIWCVPKYSNPDGAVYSDEVVRRLASMPTAAPDFRIMWDNAYAVHHLTTEEVEIADVLTLAAEAGNADRPFVFGSTSKITLAGAGVAFFGASQANVDWWLKLASKKTIGPDKVNHLRHALFLKDAAGLRAHMAAHRELIAPKFAAVDRLLTEAFSDVEGVSWTKPRGGYFVSLTVPDGLASEVVRLAKEAGVVLTPAGATHPYGKDPQDATIRLAPTLPPLDEVEKAMAGVVTCVQLALARR</sequence>
<dbReference type="Proteomes" id="UP000549695">
    <property type="component" value="Unassembled WGS sequence"/>
</dbReference>
<dbReference type="CDD" id="cd00609">
    <property type="entry name" value="AAT_like"/>
    <property type="match status" value="1"/>
</dbReference>
<dbReference type="RefSeq" id="WP_179760175.1">
    <property type="nucleotide sequence ID" value="NZ_BAAAJZ010000005.1"/>
</dbReference>
<dbReference type="InterPro" id="IPR024551">
    <property type="entry name" value="AspAT_Ic"/>
</dbReference>
<reference evidence="1 2" key="1">
    <citation type="submission" date="2020-07" db="EMBL/GenBank/DDBJ databases">
        <title>Sequencing the genomes of 1000 actinobacteria strains.</title>
        <authorList>
            <person name="Klenk H.-P."/>
        </authorList>
    </citation>
    <scope>NUCLEOTIDE SEQUENCE [LARGE SCALE GENOMIC DNA]</scope>
    <source>
        <strain evidence="1 2">DSM 44749</strain>
    </source>
</reference>
<dbReference type="AlphaFoldDB" id="A0A852VWD6"/>
<dbReference type="PANTHER" id="PTHR43799">
    <property type="entry name" value="AMINOTRANSFERASE, PUTATIVE-RELATED"/>
    <property type="match status" value="1"/>
</dbReference>
<dbReference type="Gene3D" id="3.90.1150.10">
    <property type="entry name" value="Aspartate Aminotransferase, domain 1"/>
    <property type="match status" value="1"/>
</dbReference>
<dbReference type="GO" id="GO:0003677">
    <property type="term" value="F:DNA binding"/>
    <property type="evidence" value="ECO:0007669"/>
    <property type="project" value="UniProtKB-KW"/>
</dbReference>
<keyword evidence="1" id="KW-0238">DNA-binding</keyword>
<evidence type="ECO:0000313" key="1">
    <source>
        <dbReference type="EMBL" id="NYG00330.1"/>
    </source>
</evidence>
<name>A0A852VWD6_PSEA5</name>
<dbReference type="SUPFAM" id="SSF53383">
    <property type="entry name" value="PLP-dependent transferases"/>
    <property type="match status" value="1"/>
</dbReference>
<dbReference type="InterPro" id="IPR015422">
    <property type="entry name" value="PyrdxlP-dep_Trfase_small"/>
</dbReference>
<protein>
    <submittedName>
        <fullName evidence="1">DNA-binding transcriptional MocR family regulator</fullName>
    </submittedName>
</protein>
<accession>A0A852VWD6</accession>
<dbReference type="PANTHER" id="PTHR43799:SF1">
    <property type="entry name" value="ASPARTATE AMINOTRANSFERASE"/>
    <property type="match status" value="1"/>
</dbReference>
<dbReference type="GeneID" id="98050436"/>